<dbReference type="Gene3D" id="3.30.300.130">
    <property type="entry name" value="Fe-S cluster assembly (FSCA)"/>
    <property type="match status" value="1"/>
</dbReference>
<dbReference type="GO" id="GO:0051536">
    <property type="term" value="F:iron-sulfur cluster binding"/>
    <property type="evidence" value="ECO:0007669"/>
    <property type="project" value="InterPro"/>
</dbReference>
<comment type="function">
    <text evidence="1">May be involved in the formation or repair of [Fe-S] clusters present in iron-sulfur proteins.</text>
</comment>
<dbReference type="RefSeq" id="WP_242941741.1">
    <property type="nucleotide sequence ID" value="NZ_FUWW01000008.1"/>
</dbReference>
<gene>
    <name evidence="3" type="ORF">SAMN02745114_00873</name>
</gene>
<protein>
    <submittedName>
        <fullName evidence="3">NifU-like domain-containing protein</fullName>
    </submittedName>
</protein>
<keyword evidence="4" id="KW-1185">Reference proteome</keyword>
<evidence type="ECO:0000256" key="1">
    <source>
        <dbReference type="ARBA" id="ARBA00049958"/>
    </source>
</evidence>
<evidence type="ECO:0000313" key="4">
    <source>
        <dbReference type="Proteomes" id="UP000190657"/>
    </source>
</evidence>
<dbReference type="Pfam" id="PF01106">
    <property type="entry name" value="NifU"/>
    <property type="match status" value="1"/>
</dbReference>
<name>A0A1T4LFY1_9FIRM</name>
<evidence type="ECO:0000259" key="2">
    <source>
        <dbReference type="Pfam" id="PF01106"/>
    </source>
</evidence>
<dbReference type="InterPro" id="IPR001075">
    <property type="entry name" value="NIF_FeS_clus_asmbl_NifU_C"/>
</dbReference>
<dbReference type="GO" id="GO:0016226">
    <property type="term" value="P:iron-sulfur cluster assembly"/>
    <property type="evidence" value="ECO:0007669"/>
    <property type="project" value="InterPro"/>
</dbReference>
<evidence type="ECO:0000313" key="3">
    <source>
        <dbReference type="EMBL" id="SJZ53662.1"/>
    </source>
</evidence>
<dbReference type="AlphaFoldDB" id="A0A1T4LFY1"/>
<dbReference type="STRING" id="290054.SAMN02745114_00873"/>
<organism evidence="3 4">
    <name type="scientific">Eubacterium coprostanoligenes</name>
    <dbReference type="NCBI Taxonomy" id="290054"/>
    <lineage>
        <taxon>Bacteria</taxon>
        <taxon>Bacillati</taxon>
        <taxon>Bacillota</taxon>
        <taxon>Clostridia</taxon>
        <taxon>Eubacteriales</taxon>
        <taxon>Eubacteriaceae</taxon>
        <taxon>Eubacterium</taxon>
    </lineage>
</organism>
<dbReference type="InterPro" id="IPR034904">
    <property type="entry name" value="FSCA_dom_sf"/>
</dbReference>
<dbReference type="SUPFAM" id="SSF117916">
    <property type="entry name" value="Fe-S cluster assembly (FSCA) domain-like"/>
    <property type="match status" value="1"/>
</dbReference>
<dbReference type="EMBL" id="FUWW01000008">
    <property type="protein sequence ID" value="SJZ53662.1"/>
    <property type="molecule type" value="Genomic_DNA"/>
</dbReference>
<feature type="domain" description="NIF system FeS cluster assembly NifU C-terminal" evidence="2">
    <location>
        <begin position="4"/>
        <end position="67"/>
    </location>
</feature>
<dbReference type="GO" id="GO:0005506">
    <property type="term" value="F:iron ion binding"/>
    <property type="evidence" value="ECO:0007669"/>
    <property type="project" value="InterPro"/>
</dbReference>
<proteinExistence type="predicted"/>
<sequence>MDRVQKYIENVLQPKIQGDGGWIEFDSLNGDELTVVFRGECSKCLILDRCIAWIKDEIKRDCKKNVNITAIRKKPYFQDV</sequence>
<accession>A0A1T4LFY1</accession>
<dbReference type="Proteomes" id="UP000190657">
    <property type="component" value="Unassembled WGS sequence"/>
</dbReference>
<reference evidence="3 4" key="1">
    <citation type="submission" date="2017-02" db="EMBL/GenBank/DDBJ databases">
        <authorList>
            <person name="Peterson S.W."/>
        </authorList>
    </citation>
    <scope>NUCLEOTIDE SEQUENCE [LARGE SCALE GENOMIC DNA]</scope>
    <source>
        <strain evidence="3 4">ATCC 51222</strain>
    </source>
</reference>